<dbReference type="GeneID" id="16995679"/>
<sequence>MLRTRGFQYNPLLRTGIILLLMIWAQLCSAFQEADKTSLGARPTQGLATKISCSPASYVPTCKIERYCVRHDTSNGCATKEQACSRNEPHRNRLQQVEDRVQHSRGFTNSMWYNLLRQRQEKVSVVDTRVDCNSECEQKDARVCLAYEYRKVCLICSCIRSYSEMKDAAQRYPEYIGKQDQGLGMQSTLNAGTKYEIFENRFQHRYRCLWVPTNQDAITSSRGILRAMNSRLSWIKARLQKTGIRDAAQVPAVSQTEREQSQWLPTEPVGRRAPGGALPSMPNTIISLVGTPSLSLSPTPPSPSATLVPTTPTMLPTPTTTGISTVLPSTMEPLPSPSTATTSAMPTPMMPSPSTSTSTSSATPHTYMPSPSPSASTMTPPWTATATSSCSHTKTHSHWTGTMTAPNPPPPTYMPSTQYPPGCYTGPPTVMCTCVCSCPTAAPPSMPSTMSPTFTASALPSVSQSSATGSITTTTASASPSTTLSGPVSRTPFPSIIVTFMFR</sequence>
<dbReference type="Proteomes" id="UP000007014">
    <property type="component" value="Chromosome 15"/>
</dbReference>
<evidence type="ECO:0000256" key="1">
    <source>
        <dbReference type="SAM" id="MobiDB-lite"/>
    </source>
</evidence>
<keyword evidence="4" id="KW-1185">Reference proteome</keyword>
<organism evidence="3 4">
    <name type="scientific">Cyanidioschyzon merolae (strain NIES-3377 / 10D)</name>
    <name type="common">Unicellular red alga</name>
    <dbReference type="NCBI Taxonomy" id="280699"/>
    <lineage>
        <taxon>Eukaryota</taxon>
        <taxon>Rhodophyta</taxon>
        <taxon>Bangiophyceae</taxon>
        <taxon>Cyanidiales</taxon>
        <taxon>Cyanidiaceae</taxon>
        <taxon>Cyanidioschyzon</taxon>
    </lineage>
</organism>
<feature type="chain" id="PRO_5004018257" evidence="2">
    <location>
        <begin position="31"/>
        <end position="503"/>
    </location>
</feature>
<feature type="region of interest" description="Disordered" evidence="1">
    <location>
        <begin position="248"/>
        <end position="274"/>
    </location>
</feature>
<evidence type="ECO:0000256" key="2">
    <source>
        <dbReference type="SAM" id="SignalP"/>
    </source>
</evidence>
<evidence type="ECO:0000313" key="3">
    <source>
        <dbReference type="EMBL" id="BAM81405.1"/>
    </source>
</evidence>
<accession>M1V5X0</accession>
<protein>
    <submittedName>
        <fullName evidence="3">Uncharacterized protein</fullName>
    </submittedName>
</protein>
<dbReference type="OMA" id="QCCAIEL"/>
<dbReference type="AlphaFoldDB" id="M1V5X0"/>
<feature type="compositionally biased region" description="Low complexity" evidence="1">
    <location>
        <begin position="304"/>
        <end position="328"/>
    </location>
</feature>
<dbReference type="EMBL" id="AP006497">
    <property type="protein sequence ID" value="BAM81405.1"/>
    <property type="molecule type" value="Genomic_DNA"/>
</dbReference>
<dbReference type="RefSeq" id="XP_005537441.1">
    <property type="nucleotide sequence ID" value="XM_005537384.1"/>
</dbReference>
<feature type="compositionally biased region" description="Low complexity" evidence="1">
    <location>
        <begin position="337"/>
        <end position="364"/>
    </location>
</feature>
<dbReference type="Gramene" id="CMO001CT">
    <property type="protein sequence ID" value="CMO001CT"/>
    <property type="gene ID" value="CMO001C"/>
</dbReference>
<dbReference type="STRING" id="280699.M1V5X0"/>
<evidence type="ECO:0000313" key="4">
    <source>
        <dbReference type="Proteomes" id="UP000007014"/>
    </source>
</evidence>
<feature type="region of interest" description="Disordered" evidence="1">
    <location>
        <begin position="465"/>
        <end position="488"/>
    </location>
</feature>
<dbReference type="HOGENOM" id="CLU_542264_0_0_1"/>
<name>M1V5X0_CYAM1</name>
<gene>
    <name evidence="3" type="ORF">CYME_CMO001C</name>
</gene>
<proteinExistence type="predicted"/>
<keyword evidence="2" id="KW-0732">Signal</keyword>
<reference evidence="3 4" key="2">
    <citation type="journal article" date="2007" name="BMC Biol.">
        <title>A 100%-complete sequence reveals unusually simple genomic features in the hot-spring red alga Cyanidioschyzon merolae.</title>
        <authorList>
            <person name="Nozaki H."/>
            <person name="Takano H."/>
            <person name="Misumi O."/>
            <person name="Terasawa K."/>
            <person name="Matsuzaki M."/>
            <person name="Maruyama S."/>
            <person name="Nishida K."/>
            <person name="Yagisawa F."/>
            <person name="Yoshida Y."/>
            <person name="Fujiwara T."/>
            <person name="Takio S."/>
            <person name="Tamura K."/>
            <person name="Chung S.J."/>
            <person name="Nakamura S."/>
            <person name="Kuroiwa H."/>
            <person name="Tanaka K."/>
            <person name="Sato N."/>
            <person name="Kuroiwa T."/>
        </authorList>
    </citation>
    <scope>NUCLEOTIDE SEQUENCE [LARGE SCALE GENOMIC DNA]</scope>
    <source>
        <strain evidence="3 4">10D</strain>
    </source>
</reference>
<feature type="region of interest" description="Disordered" evidence="1">
    <location>
        <begin position="295"/>
        <end position="413"/>
    </location>
</feature>
<feature type="compositionally biased region" description="Low complexity" evidence="1">
    <location>
        <begin position="465"/>
        <end position="485"/>
    </location>
</feature>
<reference evidence="3 4" key="1">
    <citation type="journal article" date="2004" name="Nature">
        <title>Genome sequence of the ultrasmall unicellular red alga Cyanidioschyzon merolae 10D.</title>
        <authorList>
            <person name="Matsuzaki M."/>
            <person name="Misumi O."/>
            <person name="Shin-i T."/>
            <person name="Maruyama S."/>
            <person name="Takahara M."/>
            <person name="Miyagishima S."/>
            <person name="Mori T."/>
            <person name="Nishida K."/>
            <person name="Yagisawa F."/>
            <person name="Nishida K."/>
            <person name="Yoshida Y."/>
            <person name="Nishimura Y."/>
            <person name="Nakao S."/>
            <person name="Kobayashi T."/>
            <person name="Momoyama Y."/>
            <person name="Higashiyama T."/>
            <person name="Minoda A."/>
            <person name="Sano M."/>
            <person name="Nomoto H."/>
            <person name="Oishi K."/>
            <person name="Hayashi H."/>
            <person name="Ohta F."/>
            <person name="Nishizaka S."/>
            <person name="Haga S."/>
            <person name="Miura S."/>
            <person name="Morishita T."/>
            <person name="Kabeya Y."/>
            <person name="Terasawa K."/>
            <person name="Suzuki Y."/>
            <person name="Ishii Y."/>
            <person name="Asakawa S."/>
            <person name="Takano H."/>
            <person name="Ohta N."/>
            <person name="Kuroiwa H."/>
            <person name="Tanaka K."/>
            <person name="Shimizu N."/>
            <person name="Sugano S."/>
            <person name="Sato N."/>
            <person name="Nozaki H."/>
            <person name="Ogasawara N."/>
            <person name="Kohara Y."/>
            <person name="Kuroiwa T."/>
        </authorList>
    </citation>
    <scope>NUCLEOTIDE SEQUENCE [LARGE SCALE GENOMIC DNA]</scope>
    <source>
        <strain evidence="3 4">10D</strain>
    </source>
</reference>
<feature type="signal peptide" evidence="2">
    <location>
        <begin position="1"/>
        <end position="30"/>
    </location>
</feature>
<dbReference type="PRINTS" id="PR01217">
    <property type="entry name" value="PRICHEXTENSN"/>
</dbReference>
<feature type="compositionally biased region" description="Low complexity" evidence="1">
    <location>
        <begin position="373"/>
        <end position="405"/>
    </location>
</feature>
<dbReference type="KEGG" id="cme:CYME_CMO001C"/>